<dbReference type="EMBL" id="JAUGQQ010000001">
    <property type="protein sequence ID" value="MDN3723396.1"/>
    <property type="molecule type" value="Genomic_DNA"/>
</dbReference>
<protein>
    <recommendedName>
        <fullName evidence="4">GLPGLI family protein</fullName>
    </recommendedName>
</protein>
<gene>
    <name evidence="2" type="ORF">QRD02_03300</name>
</gene>
<organism evidence="2 3">
    <name type="scientific">Aequorivita aurantiaca</name>
    <dbReference type="NCBI Taxonomy" id="3053356"/>
    <lineage>
        <taxon>Bacteria</taxon>
        <taxon>Pseudomonadati</taxon>
        <taxon>Bacteroidota</taxon>
        <taxon>Flavobacteriia</taxon>
        <taxon>Flavobacteriales</taxon>
        <taxon>Flavobacteriaceae</taxon>
        <taxon>Aequorivita</taxon>
    </lineage>
</organism>
<reference evidence="2 3" key="1">
    <citation type="submission" date="2023-06" db="EMBL/GenBank/DDBJ databases">
        <authorList>
            <person name="Ye Y.-Q."/>
            <person name="Du Z.-J."/>
        </authorList>
    </citation>
    <scope>NUCLEOTIDE SEQUENCE [LARGE SCALE GENOMIC DNA]</scope>
    <source>
        <strain evidence="2 3">SDUM287046</strain>
    </source>
</reference>
<evidence type="ECO:0000313" key="3">
    <source>
        <dbReference type="Proteomes" id="UP001244787"/>
    </source>
</evidence>
<name>A0ABT8DHG4_9FLAO</name>
<sequence length="237" mass="27054">MKKIVITVLCITAGISAFSQAGSYAGNSHYDMYSRTIDLNQKSLAFGLTEAEFNVIKDEAYLNPNFISGNIYQVDKLIKDNVPMRYNAFADEIEIKKNNFDENYSALVQDPNIFVKMGNDLFHFVPFEGSNEKGGYFNVLIDGQTYDLYKKTTAIFREPQKAKTSYERDLPPSFVKTTTYYLVHNGTFLEMPSSKSKVLKMMDKKSDEIKSYIKKNNIDIDKEADMIALVSYFDSLL</sequence>
<feature type="chain" id="PRO_5045880625" description="GLPGLI family protein" evidence="1">
    <location>
        <begin position="22"/>
        <end position="237"/>
    </location>
</feature>
<evidence type="ECO:0008006" key="4">
    <source>
        <dbReference type="Google" id="ProtNLM"/>
    </source>
</evidence>
<comment type="caution">
    <text evidence="2">The sequence shown here is derived from an EMBL/GenBank/DDBJ whole genome shotgun (WGS) entry which is preliminary data.</text>
</comment>
<proteinExistence type="predicted"/>
<keyword evidence="3" id="KW-1185">Reference proteome</keyword>
<dbReference type="RefSeq" id="WP_290253470.1">
    <property type="nucleotide sequence ID" value="NZ_JAUGQQ010000001.1"/>
</dbReference>
<accession>A0ABT8DHG4</accession>
<keyword evidence="1" id="KW-0732">Signal</keyword>
<evidence type="ECO:0000256" key="1">
    <source>
        <dbReference type="SAM" id="SignalP"/>
    </source>
</evidence>
<evidence type="ECO:0000313" key="2">
    <source>
        <dbReference type="EMBL" id="MDN3723396.1"/>
    </source>
</evidence>
<feature type="signal peptide" evidence="1">
    <location>
        <begin position="1"/>
        <end position="21"/>
    </location>
</feature>
<dbReference type="Proteomes" id="UP001244787">
    <property type="component" value="Unassembled WGS sequence"/>
</dbReference>